<gene>
    <name evidence="1" type="ORF">CBP51_15670</name>
</gene>
<dbReference type="RefSeq" id="WP_094985652.1">
    <property type="nucleotide sequence ID" value="NZ_NHNI01000002.1"/>
</dbReference>
<keyword evidence="2" id="KW-1185">Reference proteome</keyword>
<dbReference type="Proteomes" id="UP000216101">
    <property type="component" value="Unassembled WGS sequence"/>
</dbReference>
<name>A0A266Q451_9GAMM</name>
<evidence type="ECO:0000313" key="2">
    <source>
        <dbReference type="Proteomes" id="UP000216101"/>
    </source>
</evidence>
<dbReference type="AlphaFoldDB" id="A0A266Q451"/>
<accession>A0A266Q451</accession>
<dbReference type="EMBL" id="NHNI01000002">
    <property type="protein sequence ID" value="OZY84612.1"/>
    <property type="molecule type" value="Genomic_DNA"/>
</dbReference>
<proteinExistence type="predicted"/>
<sequence>MKLLCIILTITLLVLGAHYGVLYLDNKTLQQQLAQQQADFDTRLQEERETYQKKIDSLQEFIAFGQNTLQPTKQTTLTANPVVRSSKLDEFASIQQENLTRTLEKKYALLMSRLGLSGQARNQLQELLLQREQILGATSIGYYSSQADTEAAIRKQQESLAEIDRQIAQLLDSPEDRKTYELLKDSAYEQYQMNDFFDRAQGGSAIPTEKRELLLLSKLEQKQEFTHYLEMTGQRINAAPAEEKPFLIEKAREALHDYKDNYLNTARTTLDEAQYNALREYEQQHFEDMWESLKAGWGEN</sequence>
<evidence type="ECO:0000313" key="1">
    <source>
        <dbReference type="EMBL" id="OZY84612.1"/>
    </source>
</evidence>
<protein>
    <submittedName>
        <fullName evidence="1">Uncharacterized protein</fullName>
    </submittedName>
</protein>
<reference evidence="2" key="1">
    <citation type="submission" date="2017-05" db="EMBL/GenBank/DDBJ databases">
        <authorList>
            <person name="Barney B.M."/>
        </authorList>
    </citation>
    <scope>NUCLEOTIDE SEQUENCE [LARGE SCALE GENOMIC DNA]</scope>
    <source>
        <strain evidence="2">PSBB022</strain>
    </source>
</reference>
<comment type="caution">
    <text evidence="1">The sequence shown here is derived from an EMBL/GenBank/DDBJ whole genome shotgun (WGS) entry which is preliminary data.</text>
</comment>
<organism evidence="1 2">
    <name type="scientific">Cellvibrio mixtus</name>
    <dbReference type="NCBI Taxonomy" id="39650"/>
    <lineage>
        <taxon>Bacteria</taxon>
        <taxon>Pseudomonadati</taxon>
        <taxon>Pseudomonadota</taxon>
        <taxon>Gammaproteobacteria</taxon>
        <taxon>Cellvibrionales</taxon>
        <taxon>Cellvibrionaceae</taxon>
        <taxon>Cellvibrio</taxon>
    </lineage>
</organism>